<protein>
    <recommendedName>
        <fullName evidence="3">Pentapeptide repeat-containing protein</fullName>
    </recommendedName>
</protein>
<dbReference type="Gene3D" id="2.160.20.80">
    <property type="entry name" value="E3 ubiquitin-protein ligase SopA"/>
    <property type="match status" value="1"/>
</dbReference>
<dbReference type="EMBL" id="FOGQ01000007">
    <property type="protein sequence ID" value="SES06702.1"/>
    <property type="molecule type" value="Genomic_DNA"/>
</dbReference>
<dbReference type="SUPFAM" id="SSF141571">
    <property type="entry name" value="Pentapeptide repeat-like"/>
    <property type="match status" value="1"/>
</dbReference>
<dbReference type="AlphaFoldDB" id="A0A1H9UBI5"/>
<accession>A0A1H9UBI5</accession>
<dbReference type="STRING" id="1121357.SAMN05661109_01772"/>
<keyword evidence="2" id="KW-1185">Reference proteome</keyword>
<evidence type="ECO:0008006" key="3">
    <source>
        <dbReference type="Google" id="ProtNLM"/>
    </source>
</evidence>
<name>A0A1H9UBI5_9CORY</name>
<proteinExistence type="predicted"/>
<sequence>MDVELTTRWDRVDGVLDPFVDSSPFGEVDGRQDFRGYVLSPDAPTDFQAYLDGAHVGNCDVSGASGLNVWLEPGCVMENVVADGTHFRLCTAIESELIDCRFVNATLTRSSVFSGSVVRGCVFDGCDAPSIFENVAAVVGCDVRNMHLFALGNGHSKAFTVVEDSVFAVKVDTGLLKAVAGGRQASGCDFSAAQWRHVVFRGVDVSRTKLPAASAGFVVEDFPVEDMIQLAVQVGNEGDERIASMGRTLERMLKRDLEVRIQAGLGSSYTRYCWEADPVGQYGRDSELAREIYARGGIRFDES</sequence>
<organism evidence="1 2">
    <name type="scientific">Corynebacterium cystitidis DSM 20524</name>
    <dbReference type="NCBI Taxonomy" id="1121357"/>
    <lineage>
        <taxon>Bacteria</taxon>
        <taxon>Bacillati</taxon>
        <taxon>Actinomycetota</taxon>
        <taxon>Actinomycetes</taxon>
        <taxon>Mycobacteriales</taxon>
        <taxon>Corynebacteriaceae</taxon>
        <taxon>Corynebacterium</taxon>
    </lineage>
</organism>
<evidence type="ECO:0000313" key="2">
    <source>
        <dbReference type="Proteomes" id="UP000198929"/>
    </source>
</evidence>
<gene>
    <name evidence="1" type="ORF">SAMN05661109_01772</name>
</gene>
<dbReference type="Proteomes" id="UP000198929">
    <property type="component" value="Unassembled WGS sequence"/>
</dbReference>
<reference evidence="2" key="1">
    <citation type="submission" date="2016-10" db="EMBL/GenBank/DDBJ databases">
        <authorList>
            <person name="Varghese N."/>
            <person name="Submissions S."/>
        </authorList>
    </citation>
    <scope>NUCLEOTIDE SEQUENCE [LARGE SCALE GENOMIC DNA]</scope>
    <source>
        <strain evidence="2">DSM 20524</strain>
    </source>
</reference>
<evidence type="ECO:0000313" key="1">
    <source>
        <dbReference type="EMBL" id="SES06702.1"/>
    </source>
</evidence>